<evidence type="ECO:0000313" key="2">
    <source>
        <dbReference type="Proteomes" id="UP000246085"/>
    </source>
</evidence>
<protein>
    <submittedName>
        <fullName evidence="1">Uncharacterized protein</fullName>
    </submittedName>
</protein>
<proteinExistence type="predicted"/>
<dbReference type="Proteomes" id="UP000246085">
    <property type="component" value="Chromosome BRAD3257"/>
</dbReference>
<organism evidence="1 2">
    <name type="scientific">Bradyrhizobium vignae</name>
    <dbReference type="NCBI Taxonomy" id="1549949"/>
    <lineage>
        <taxon>Bacteria</taxon>
        <taxon>Pseudomonadati</taxon>
        <taxon>Pseudomonadota</taxon>
        <taxon>Alphaproteobacteria</taxon>
        <taxon>Hyphomicrobiales</taxon>
        <taxon>Nitrobacteraceae</taxon>
        <taxon>Bradyrhizobium</taxon>
    </lineage>
</organism>
<dbReference type="EMBL" id="LS398110">
    <property type="protein sequence ID" value="SPP93857.1"/>
    <property type="molecule type" value="Genomic_DNA"/>
</dbReference>
<gene>
    <name evidence="1" type="ORF">BRAD3257_2789</name>
</gene>
<sequence>MHAANQSVPQRTPAALETLQPMVLASSGSYFRAVVGYSIARPRPEVVGRSFTETRACYNSL</sequence>
<dbReference type="KEGG" id="bvz:BRAD3257_2789"/>
<accession>A0A2U3PXH5</accession>
<name>A0A2U3PXH5_9BRAD</name>
<reference evidence="1 2" key="1">
    <citation type="submission" date="2018-03" db="EMBL/GenBank/DDBJ databases">
        <authorList>
            <person name="Gully D."/>
        </authorList>
    </citation>
    <scope>NUCLEOTIDE SEQUENCE [LARGE SCALE GENOMIC DNA]</scope>
    <source>
        <strain evidence="1">ORS3257</strain>
    </source>
</reference>
<dbReference type="AlphaFoldDB" id="A0A2U3PXH5"/>
<evidence type="ECO:0000313" key="1">
    <source>
        <dbReference type="EMBL" id="SPP93857.1"/>
    </source>
</evidence>